<reference evidence="1" key="1">
    <citation type="submission" date="2020-06" db="EMBL/GenBank/DDBJ databases">
        <title>Draft genome of Bugula neritina, a colonial animal packing powerful symbionts and potential medicines.</title>
        <authorList>
            <person name="Rayko M."/>
        </authorList>
    </citation>
    <scope>NUCLEOTIDE SEQUENCE [LARGE SCALE GENOMIC DNA]</scope>
    <source>
        <strain evidence="1">Kwan_BN1</strain>
    </source>
</reference>
<sequence length="87" mass="10255">MLKKRSLHRNCVQFAGARSKLYSLLPNFVKFAQIKQLYGLERNKLEVCIGNTLPSSRLWLHTHKDTMLQFRLTVIWIYLTMVLPAHQ</sequence>
<dbReference type="Proteomes" id="UP000593567">
    <property type="component" value="Unassembled WGS sequence"/>
</dbReference>
<organism evidence="1 2">
    <name type="scientific">Bugula neritina</name>
    <name type="common">Brown bryozoan</name>
    <name type="synonym">Sertularia neritina</name>
    <dbReference type="NCBI Taxonomy" id="10212"/>
    <lineage>
        <taxon>Eukaryota</taxon>
        <taxon>Metazoa</taxon>
        <taxon>Spiralia</taxon>
        <taxon>Lophotrochozoa</taxon>
        <taxon>Bryozoa</taxon>
        <taxon>Gymnolaemata</taxon>
        <taxon>Cheilostomatida</taxon>
        <taxon>Flustrina</taxon>
        <taxon>Buguloidea</taxon>
        <taxon>Bugulidae</taxon>
        <taxon>Bugula</taxon>
    </lineage>
</organism>
<keyword evidence="2" id="KW-1185">Reference proteome</keyword>
<accession>A0A7J7IZD5</accession>
<gene>
    <name evidence="1" type="ORF">EB796_022428</name>
</gene>
<evidence type="ECO:0000313" key="2">
    <source>
        <dbReference type="Proteomes" id="UP000593567"/>
    </source>
</evidence>
<proteinExistence type="predicted"/>
<protein>
    <submittedName>
        <fullName evidence="1">Uncharacterized protein</fullName>
    </submittedName>
</protein>
<name>A0A7J7IZD5_BUGNE</name>
<comment type="caution">
    <text evidence="1">The sequence shown here is derived from an EMBL/GenBank/DDBJ whole genome shotgun (WGS) entry which is preliminary data.</text>
</comment>
<dbReference type="EMBL" id="VXIV02003246">
    <property type="protein sequence ID" value="KAF6019259.1"/>
    <property type="molecule type" value="Genomic_DNA"/>
</dbReference>
<evidence type="ECO:0000313" key="1">
    <source>
        <dbReference type="EMBL" id="KAF6019259.1"/>
    </source>
</evidence>
<dbReference type="AlphaFoldDB" id="A0A7J7IZD5"/>